<dbReference type="Proteomes" id="UP000233551">
    <property type="component" value="Unassembled WGS sequence"/>
</dbReference>
<dbReference type="SUPFAM" id="SSF57667">
    <property type="entry name" value="beta-beta-alpha zinc fingers"/>
    <property type="match status" value="1"/>
</dbReference>
<comment type="caution">
    <text evidence="3">The sequence shown here is derived from an EMBL/GenBank/DDBJ whole genome shotgun (WGS) entry which is preliminary data.</text>
</comment>
<gene>
    <name evidence="3" type="ORF">CRG98_014358</name>
</gene>
<keyword evidence="1" id="KW-0863">Zinc-finger</keyword>
<dbReference type="AlphaFoldDB" id="A0A2I0K9I7"/>
<organism evidence="3 4">
    <name type="scientific">Punica granatum</name>
    <name type="common">Pomegranate</name>
    <dbReference type="NCBI Taxonomy" id="22663"/>
    <lineage>
        <taxon>Eukaryota</taxon>
        <taxon>Viridiplantae</taxon>
        <taxon>Streptophyta</taxon>
        <taxon>Embryophyta</taxon>
        <taxon>Tracheophyta</taxon>
        <taxon>Spermatophyta</taxon>
        <taxon>Magnoliopsida</taxon>
        <taxon>eudicotyledons</taxon>
        <taxon>Gunneridae</taxon>
        <taxon>Pentapetalae</taxon>
        <taxon>rosids</taxon>
        <taxon>malvids</taxon>
        <taxon>Myrtales</taxon>
        <taxon>Lythraceae</taxon>
        <taxon>Punica</taxon>
    </lineage>
</organism>
<dbReference type="InterPro" id="IPR036236">
    <property type="entry name" value="Znf_C2H2_sf"/>
</dbReference>
<evidence type="ECO:0000313" key="4">
    <source>
        <dbReference type="Proteomes" id="UP000233551"/>
    </source>
</evidence>
<keyword evidence="1" id="KW-0862">Zinc</keyword>
<evidence type="ECO:0000259" key="2">
    <source>
        <dbReference type="PROSITE" id="PS50157"/>
    </source>
</evidence>
<dbReference type="EMBL" id="PGOL01000763">
    <property type="protein sequence ID" value="PKI65209.1"/>
    <property type="molecule type" value="Genomic_DNA"/>
</dbReference>
<name>A0A2I0K9I7_PUNGR</name>
<evidence type="ECO:0000256" key="1">
    <source>
        <dbReference type="PROSITE-ProRule" id="PRU00042"/>
    </source>
</evidence>
<protein>
    <recommendedName>
        <fullName evidence="2">C2H2-type domain-containing protein</fullName>
    </recommendedName>
</protein>
<dbReference type="PROSITE" id="PS00028">
    <property type="entry name" value="ZINC_FINGER_C2H2_1"/>
    <property type="match status" value="1"/>
</dbReference>
<dbReference type="InterPro" id="IPR013087">
    <property type="entry name" value="Znf_C2H2_type"/>
</dbReference>
<proteinExistence type="predicted"/>
<feature type="domain" description="C2H2-type" evidence="2">
    <location>
        <begin position="30"/>
        <end position="57"/>
    </location>
</feature>
<accession>A0A2I0K9I7</accession>
<dbReference type="PROSITE" id="PS50157">
    <property type="entry name" value="ZINC_FINGER_C2H2_2"/>
    <property type="match status" value="1"/>
</dbReference>
<sequence>MAAFGWNSRRPPLPVPGINHARPSLQHGQIVCSLCGLTFVNPQCLIKHVESHIHDKERISRTRNELSIFPVMRDAIPKPSPPGFLFPVLPPSQPALHGGFPMMAIRGRNPNFFNGNHIALPPPNPPPQVLAPISRGNHVFRPQFIMPMNRPRINTMDEPPSDCTRPFLQLIEFSIATTVKPGDPKNEIASGKIDLELKLY</sequence>
<evidence type="ECO:0000313" key="3">
    <source>
        <dbReference type="EMBL" id="PKI65209.1"/>
    </source>
</evidence>
<keyword evidence="4" id="KW-1185">Reference proteome</keyword>
<reference evidence="3 4" key="1">
    <citation type="submission" date="2017-11" db="EMBL/GenBank/DDBJ databases">
        <title>De-novo sequencing of pomegranate (Punica granatum L.) genome.</title>
        <authorList>
            <person name="Akparov Z."/>
            <person name="Amiraslanov A."/>
            <person name="Hajiyeva S."/>
            <person name="Abbasov M."/>
            <person name="Kaur K."/>
            <person name="Hamwieh A."/>
            <person name="Solovyev V."/>
            <person name="Salamov A."/>
            <person name="Braich B."/>
            <person name="Kosarev P."/>
            <person name="Mahmoud A."/>
            <person name="Hajiyev E."/>
            <person name="Babayeva S."/>
            <person name="Izzatullayeva V."/>
            <person name="Mammadov A."/>
            <person name="Mammadov A."/>
            <person name="Sharifova S."/>
            <person name="Ojaghi J."/>
            <person name="Eynullazada K."/>
            <person name="Bayramov B."/>
            <person name="Abdulazimova A."/>
            <person name="Shahmuradov I."/>
        </authorList>
    </citation>
    <scope>NUCLEOTIDE SEQUENCE [LARGE SCALE GENOMIC DNA]</scope>
    <source>
        <strain evidence="4">cv. AG2017</strain>
        <tissue evidence="3">Leaf</tissue>
    </source>
</reference>
<dbReference type="GO" id="GO:0008270">
    <property type="term" value="F:zinc ion binding"/>
    <property type="evidence" value="ECO:0007669"/>
    <property type="project" value="UniProtKB-KW"/>
</dbReference>
<keyword evidence="1" id="KW-0479">Metal-binding</keyword>